<gene>
    <name evidence="1" type="ORF">HNQ65_002887</name>
</gene>
<sequence>MNCHKGPVSETESLAHPSFWCAPALPVFTPLHWLNVIYQADLSTEENNDDHLMDADSEECARLRHAS</sequence>
<dbReference type="RefSeq" id="WP_184340214.1">
    <property type="nucleotide sequence ID" value="NZ_JACHIG010000005.1"/>
</dbReference>
<accession>A0A7W8DKI9</accession>
<evidence type="ECO:0000313" key="1">
    <source>
        <dbReference type="EMBL" id="MBB5033304.1"/>
    </source>
</evidence>
<dbReference type="Proteomes" id="UP000590740">
    <property type="component" value="Unassembled WGS sequence"/>
</dbReference>
<protein>
    <submittedName>
        <fullName evidence="1">Uncharacterized protein</fullName>
    </submittedName>
</protein>
<comment type="caution">
    <text evidence="1">The sequence shown here is derived from an EMBL/GenBank/DDBJ whole genome shotgun (WGS) entry which is preliminary data.</text>
</comment>
<proteinExistence type="predicted"/>
<dbReference type="EMBL" id="JACHIG010000005">
    <property type="protein sequence ID" value="MBB5033304.1"/>
    <property type="molecule type" value="Genomic_DNA"/>
</dbReference>
<name>A0A7W8DKI9_9BACT</name>
<dbReference type="AlphaFoldDB" id="A0A7W8DKI9"/>
<reference evidence="1 2" key="1">
    <citation type="submission" date="2020-08" db="EMBL/GenBank/DDBJ databases">
        <title>Genomic Encyclopedia of Type Strains, Phase IV (KMG-IV): sequencing the most valuable type-strain genomes for metagenomic binning, comparative biology and taxonomic classification.</title>
        <authorList>
            <person name="Goeker M."/>
        </authorList>
    </citation>
    <scope>NUCLEOTIDE SEQUENCE [LARGE SCALE GENOMIC DNA]</scope>
    <source>
        <strain evidence="1 2">DSM 12252</strain>
    </source>
</reference>
<keyword evidence="2" id="KW-1185">Reference proteome</keyword>
<evidence type="ECO:0000313" key="2">
    <source>
        <dbReference type="Proteomes" id="UP000590740"/>
    </source>
</evidence>
<organism evidence="1 2">
    <name type="scientific">Prosthecobacter vanneervenii</name>
    <dbReference type="NCBI Taxonomy" id="48466"/>
    <lineage>
        <taxon>Bacteria</taxon>
        <taxon>Pseudomonadati</taxon>
        <taxon>Verrucomicrobiota</taxon>
        <taxon>Verrucomicrobiia</taxon>
        <taxon>Verrucomicrobiales</taxon>
        <taxon>Verrucomicrobiaceae</taxon>
        <taxon>Prosthecobacter</taxon>
    </lineage>
</organism>